<name>A0ACC2LAL2_PERAE</name>
<protein>
    <submittedName>
        <fullName evidence="1">Uncharacterized protein</fullName>
    </submittedName>
</protein>
<sequence length="1149" mass="130278">MYKDEKEGKEEKTTSFAGNLQKDKGKAPQRSSKENKPSGKLKESNQSPFIISFKSSKPLVITTKAKKTEQKTGGKFAVSFVSIIQDTDSDSETEDDTSSSQADTQQVRLALTPLETPADVEDPASATFVVTETLAEEKQIFFHRSNASSSNCLLEPFQNEGMPQLSLYSPMAQAIMKKMGYDAQNPIGLGGGRGILTPLEPTLTKSQLEDWKLHRRIDKSSYGLGYDPDTPMRQLTQRLQSRFADQASTSHVDENIDLPGHLFEELPDKDPGSSSNWYDFSDDEEELSDDTDARFPDSEEPSSPKEVPYFDPVSAGDWDHLIASLEKNTDQEDLWTEAKPWSENALGNPEGLVELETSENVVEEPLSNLPTEDSVKKIDLGTPDNPRPVFISKNIKDQELPEYVSFAREFVDCFAWSYAEMPRLDPKIAVHKLNLQKNVRPVKQGQRRFRPDVLDKIEQEVQKLKNVGFIREEQHPEWLANIIPVTKKNGQVRVCIDYRDLNNACPKDEFPLPIPEVMIDNTCGFERMTFMDGFSGYNQIKMHPEDERHTSFRTPFGVYCYTVMPFGLKNAGATYQRAMMKIFQDMQHKTVECYVDDLAVKSKRKEDHLQDLREVFRRLRKQKLRMNPLKCFFGFSSGKCRPFSRLVKKGVDFVWDAECEAAFQDIKSYLTKPPVLAVPTTGKPFILYTRALDYSLGALLAQENDEGKEAVLYYLSRMLVGAEHRYSPVEKECLAVMFAVQKLRHYLLSNTIYLISRINLLKVLVTKAGSLNARLAKWYILLSQFDIRYVPQKAIKGQALADFLAEHPLPKDSPLRDDLPDEPVYSVETSSPNASWNMYFDGATRTNEKGKPISGIGILFVSPDKYMIPHAFSLLEPCSNNAAEYQALIIGLELALESGITMLEAFGDSQLIVSQMNQEYEIRKPDLLPYYNKAQSLRQNFDICHITHIRRGENIRADALAGLAASMATQEGENMQITVCQRKILPPLNTHQAVAECHRVVGGRISILKPPIGDWRDPFIDYIMFEILPEDPKERVSIQRRAPNSHLDIPSKMLYRKSFNGVLLRCLSQQEAEETLKEVHAGLCGAHQAGPKLYDQIKRMATSYSDLMALRSLGYGHHRSYLSPVKQRSSLHLRRYGLFLQVVRSICVQ</sequence>
<organism evidence="1 2">
    <name type="scientific">Persea americana</name>
    <name type="common">Avocado</name>
    <dbReference type="NCBI Taxonomy" id="3435"/>
    <lineage>
        <taxon>Eukaryota</taxon>
        <taxon>Viridiplantae</taxon>
        <taxon>Streptophyta</taxon>
        <taxon>Embryophyta</taxon>
        <taxon>Tracheophyta</taxon>
        <taxon>Spermatophyta</taxon>
        <taxon>Magnoliopsida</taxon>
        <taxon>Magnoliidae</taxon>
        <taxon>Laurales</taxon>
        <taxon>Lauraceae</taxon>
        <taxon>Persea</taxon>
    </lineage>
</organism>
<evidence type="ECO:0000313" key="1">
    <source>
        <dbReference type="EMBL" id="KAJ8630198.1"/>
    </source>
</evidence>
<dbReference type="EMBL" id="CM056815">
    <property type="protein sequence ID" value="KAJ8630198.1"/>
    <property type="molecule type" value="Genomic_DNA"/>
</dbReference>
<reference evidence="1 2" key="1">
    <citation type="journal article" date="2022" name="Hortic Res">
        <title>A haplotype resolved chromosomal level avocado genome allows analysis of novel avocado genes.</title>
        <authorList>
            <person name="Nath O."/>
            <person name="Fletcher S.J."/>
            <person name="Hayward A."/>
            <person name="Shaw L.M."/>
            <person name="Masouleh A.K."/>
            <person name="Furtado A."/>
            <person name="Henry R.J."/>
            <person name="Mitter N."/>
        </authorList>
    </citation>
    <scope>NUCLEOTIDE SEQUENCE [LARGE SCALE GENOMIC DNA]</scope>
    <source>
        <strain evidence="2">cv. Hass</strain>
    </source>
</reference>
<keyword evidence="2" id="KW-1185">Reference proteome</keyword>
<evidence type="ECO:0000313" key="2">
    <source>
        <dbReference type="Proteomes" id="UP001234297"/>
    </source>
</evidence>
<gene>
    <name evidence="1" type="ORF">MRB53_023521</name>
</gene>
<proteinExistence type="predicted"/>
<accession>A0ACC2LAL2</accession>
<dbReference type="Proteomes" id="UP001234297">
    <property type="component" value="Chromosome 7"/>
</dbReference>
<comment type="caution">
    <text evidence="1">The sequence shown here is derived from an EMBL/GenBank/DDBJ whole genome shotgun (WGS) entry which is preliminary data.</text>
</comment>